<evidence type="ECO:0000313" key="1">
    <source>
        <dbReference type="EMBL" id="VVT45808.1"/>
    </source>
</evidence>
<dbReference type="InterPro" id="IPR027706">
    <property type="entry name" value="PGP_Pase"/>
</dbReference>
<sequence length="200" mass="21489">MNVSGTLGALRLLYNPSAFLPHITISTFADLPIPLRAPGSKTPIKVVVLDKDNCFAAPHTDEVWPAYAATWSRLRAAYPGARVLIVSNTAGSSSDHDDSQAKRLEAATGVDVLRHHGSKKPGCGAEVLAHLREQGLAERGAEVAVVGDRLLTDVALAHSMGACSVWVRDGIVPDTSVFTRFEKMFYDYMTGAGYKARPVE</sequence>
<dbReference type="AlphaFoldDB" id="A0A5E8B959"/>
<protein>
    <recommendedName>
        <fullName evidence="3">Phosphatidylglycerophosphatase GEP4, mitochondrial</fullName>
    </recommendedName>
</protein>
<dbReference type="OrthoDB" id="198652at2759"/>
<evidence type="ECO:0000313" key="2">
    <source>
        <dbReference type="Proteomes" id="UP000398389"/>
    </source>
</evidence>
<evidence type="ECO:0008006" key="3">
    <source>
        <dbReference type="Google" id="ProtNLM"/>
    </source>
</evidence>
<dbReference type="EMBL" id="CABVLU010000001">
    <property type="protein sequence ID" value="VVT45808.1"/>
    <property type="molecule type" value="Genomic_DNA"/>
</dbReference>
<dbReference type="NCBIfam" id="TIGR01668">
    <property type="entry name" value="YqeG_hyp_ppase"/>
    <property type="match status" value="1"/>
</dbReference>
<dbReference type="InterPro" id="IPR036412">
    <property type="entry name" value="HAD-like_sf"/>
</dbReference>
<dbReference type="GeneID" id="43579724"/>
<dbReference type="InterPro" id="IPR023214">
    <property type="entry name" value="HAD_sf"/>
</dbReference>
<dbReference type="SUPFAM" id="SSF56784">
    <property type="entry name" value="HAD-like"/>
    <property type="match status" value="1"/>
</dbReference>
<dbReference type="InterPro" id="IPR010021">
    <property type="entry name" value="PGPP1/Gep4"/>
</dbReference>
<dbReference type="Gene3D" id="3.40.50.1000">
    <property type="entry name" value="HAD superfamily/HAD-like"/>
    <property type="match status" value="1"/>
</dbReference>
<gene>
    <name evidence="1" type="ORF">SAPINGB_P000901</name>
</gene>
<dbReference type="Pfam" id="PF09419">
    <property type="entry name" value="PGP_phosphatase"/>
    <property type="match status" value="1"/>
</dbReference>
<organism evidence="1 2">
    <name type="scientific">Magnusiomyces paraingens</name>
    <dbReference type="NCBI Taxonomy" id="2606893"/>
    <lineage>
        <taxon>Eukaryota</taxon>
        <taxon>Fungi</taxon>
        <taxon>Dikarya</taxon>
        <taxon>Ascomycota</taxon>
        <taxon>Saccharomycotina</taxon>
        <taxon>Dipodascomycetes</taxon>
        <taxon>Dipodascales</taxon>
        <taxon>Dipodascaceae</taxon>
        <taxon>Magnusiomyces</taxon>
    </lineage>
</organism>
<dbReference type="GO" id="GO:0008962">
    <property type="term" value="F:phosphatidylglycerophosphatase activity"/>
    <property type="evidence" value="ECO:0007669"/>
    <property type="project" value="InterPro"/>
</dbReference>
<keyword evidence="2" id="KW-1185">Reference proteome</keyword>
<name>A0A5E8B959_9ASCO</name>
<dbReference type="Proteomes" id="UP000398389">
    <property type="component" value="Unassembled WGS sequence"/>
</dbReference>
<dbReference type="RefSeq" id="XP_031851515.1">
    <property type="nucleotide sequence ID" value="XM_031995624.1"/>
</dbReference>
<proteinExistence type="predicted"/>
<accession>A0A5E8B959</accession>
<reference evidence="1 2" key="1">
    <citation type="submission" date="2019-09" db="EMBL/GenBank/DDBJ databases">
        <authorList>
            <person name="Brejova B."/>
        </authorList>
    </citation>
    <scope>NUCLEOTIDE SEQUENCE [LARGE SCALE GENOMIC DNA]</scope>
</reference>